<reference evidence="2 3" key="1">
    <citation type="journal article" date="2015" name="Genome Announc.">
        <title>Expanding the biotechnology potential of lactobacilli through comparative genomics of 213 strains and associated genera.</title>
        <authorList>
            <person name="Sun Z."/>
            <person name="Harris H.M."/>
            <person name="McCann A."/>
            <person name="Guo C."/>
            <person name="Argimon S."/>
            <person name="Zhang W."/>
            <person name="Yang X."/>
            <person name="Jeffery I.B."/>
            <person name="Cooney J.C."/>
            <person name="Kagawa T.F."/>
            <person name="Liu W."/>
            <person name="Song Y."/>
            <person name="Salvetti E."/>
            <person name="Wrobel A."/>
            <person name="Rasinkangas P."/>
            <person name="Parkhill J."/>
            <person name="Rea M.C."/>
            <person name="O'Sullivan O."/>
            <person name="Ritari J."/>
            <person name="Douillard F.P."/>
            <person name="Paul Ross R."/>
            <person name="Yang R."/>
            <person name="Briner A.E."/>
            <person name="Felis G.E."/>
            <person name="de Vos W.M."/>
            <person name="Barrangou R."/>
            <person name="Klaenhammer T.R."/>
            <person name="Caufield P.W."/>
            <person name="Cui Y."/>
            <person name="Zhang H."/>
            <person name="O'Toole P.W."/>
        </authorList>
    </citation>
    <scope>NUCLEOTIDE SEQUENCE [LARGE SCALE GENOMIC DNA]</scope>
    <source>
        <strain evidence="2 3">DSM 20452</strain>
    </source>
</reference>
<keyword evidence="1" id="KW-1133">Transmembrane helix</keyword>
<dbReference type="EMBL" id="AYYN01000150">
    <property type="protein sequence ID" value="KRM73179.1"/>
    <property type="molecule type" value="Genomic_DNA"/>
</dbReference>
<comment type="caution">
    <text evidence="2">The sequence shown here is derived from an EMBL/GenBank/DDBJ whole genome shotgun (WGS) entry which is preliminary data.</text>
</comment>
<dbReference type="AlphaFoldDB" id="A0A0R2B9H4"/>
<organism evidence="2 3">
    <name type="scientific">Ligilactobacillus murinus DSM 20452 = NBRC 14221</name>
    <dbReference type="NCBI Taxonomy" id="1423772"/>
    <lineage>
        <taxon>Bacteria</taxon>
        <taxon>Bacillati</taxon>
        <taxon>Bacillota</taxon>
        <taxon>Bacilli</taxon>
        <taxon>Lactobacillales</taxon>
        <taxon>Lactobacillaceae</taxon>
        <taxon>Ligilactobacillus</taxon>
    </lineage>
</organism>
<keyword evidence="1" id="KW-0812">Transmembrane</keyword>
<dbReference type="RefSeq" id="WP_056959833.1">
    <property type="nucleotide sequence ID" value="NZ_AYYN01000150.1"/>
</dbReference>
<accession>A0A0R2B9H4</accession>
<gene>
    <name evidence="2" type="ORF">FC48_GL001140</name>
</gene>
<evidence type="ECO:0000256" key="1">
    <source>
        <dbReference type="SAM" id="Phobius"/>
    </source>
</evidence>
<feature type="transmembrane region" description="Helical" evidence="1">
    <location>
        <begin position="21"/>
        <end position="41"/>
    </location>
</feature>
<evidence type="ECO:0000313" key="3">
    <source>
        <dbReference type="Proteomes" id="UP000051612"/>
    </source>
</evidence>
<proteinExistence type="predicted"/>
<protein>
    <submittedName>
        <fullName evidence="2">Uncharacterized protein</fullName>
    </submittedName>
</protein>
<dbReference type="Proteomes" id="UP000051612">
    <property type="component" value="Unassembled WGS sequence"/>
</dbReference>
<evidence type="ECO:0000313" key="2">
    <source>
        <dbReference type="EMBL" id="KRM73179.1"/>
    </source>
</evidence>
<keyword evidence="1" id="KW-0472">Membrane</keyword>
<name>A0A0R2B9H4_9LACO</name>
<dbReference type="PATRIC" id="fig|1423772.3.peg.1220"/>
<sequence>MRKRPDQPISRPIKQRLNESGYLNVLGVIITIILLAVLFFFECNFLHDDLELRPTNEAMETSLKVRQSEELEPQFDVQENLDQETISN</sequence>